<accession>A0A1J3D2N0</accession>
<feature type="compositionally biased region" description="Acidic residues" evidence="1">
    <location>
        <begin position="404"/>
        <end position="416"/>
    </location>
</feature>
<evidence type="ECO:0008006" key="3">
    <source>
        <dbReference type="Google" id="ProtNLM"/>
    </source>
</evidence>
<feature type="region of interest" description="Disordered" evidence="1">
    <location>
        <begin position="329"/>
        <end position="502"/>
    </location>
</feature>
<feature type="region of interest" description="Disordered" evidence="1">
    <location>
        <begin position="121"/>
        <end position="155"/>
    </location>
</feature>
<name>A0A1J3D2N0_NOCCA</name>
<feature type="region of interest" description="Disordered" evidence="1">
    <location>
        <begin position="256"/>
        <end position="278"/>
    </location>
</feature>
<dbReference type="PANTHER" id="PTHR31008:SF4">
    <property type="entry name" value="COP1-INTERACTING PROTEIN 7"/>
    <property type="match status" value="1"/>
</dbReference>
<feature type="compositionally biased region" description="Polar residues" evidence="1">
    <location>
        <begin position="126"/>
        <end position="138"/>
    </location>
</feature>
<dbReference type="GO" id="GO:0045893">
    <property type="term" value="P:positive regulation of DNA-templated transcription"/>
    <property type="evidence" value="ECO:0007669"/>
    <property type="project" value="TreeGrafter"/>
</dbReference>
<proteinExistence type="predicted"/>
<evidence type="ECO:0000256" key="1">
    <source>
        <dbReference type="SAM" id="MobiDB-lite"/>
    </source>
</evidence>
<dbReference type="PANTHER" id="PTHR31008">
    <property type="entry name" value="COP1-INTERACTING PROTEIN-RELATED"/>
    <property type="match status" value="1"/>
</dbReference>
<feature type="compositionally biased region" description="Polar residues" evidence="1">
    <location>
        <begin position="258"/>
        <end position="278"/>
    </location>
</feature>
<feature type="compositionally biased region" description="Basic and acidic residues" evidence="1">
    <location>
        <begin position="455"/>
        <end position="464"/>
    </location>
</feature>
<feature type="compositionally biased region" description="Basic residues" evidence="1">
    <location>
        <begin position="339"/>
        <end position="354"/>
    </location>
</feature>
<feature type="compositionally biased region" description="Basic and acidic residues" evidence="1">
    <location>
        <begin position="922"/>
        <end position="931"/>
    </location>
</feature>
<organism evidence="2">
    <name type="scientific">Noccaea caerulescens</name>
    <name type="common">Alpine penny-cress</name>
    <name type="synonym">Thlaspi caerulescens</name>
    <dbReference type="NCBI Taxonomy" id="107243"/>
    <lineage>
        <taxon>Eukaryota</taxon>
        <taxon>Viridiplantae</taxon>
        <taxon>Streptophyta</taxon>
        <taxon>Embryophyta</taxon>
        <taxon>Tracheophyta</taxon>
        <taxon>Spermatophyta</taxon>
        <taxon>Magnoliopsida</taxon>
        <taxon>eudicotyledons</taxon>
        <taxon>Gunneridae</taxon>
        <taxon>Pentapetalae</taxon>
        <taxon>rosids</taxon>
        <taxon>malvids</taxon>
        <taxon>Brassicales</taxon>
        <taxon>Brassicaceae</taxon>
        <taxon>Coluteocarpeae</taxon>
        <taxon>Noccaea</taxon>
    </lineage>
</organism>
<feature type="region of interest" description="Disordered" evidence="1">
    <location>
        <begin position="541"/>
        <end position="572"/>
    </location>
</feature>
<feature type="compositionally biased region" description="Basic and acidic residues" evidence="1">
    <location>
        <begin position="761"/>
        <end position="774"/>
    </location>
</feature>
<feature type="compositionally biased region" description="Basic and acidic residues" evidence="1">
    <location>
        <begin position="864"/>
        <end position="898"/>
    </location>
</feature>
<reference evidence="2" key="1">
    <citation type="submission" date="2016-07" db="EMBL/GenBank/DDBJ databases">
        <title>De novo transcriptome assembly of four accessions of the metal hyperaccumulator plant Noccaea caerulescens.</title>
        <authorList>
            <person name="Blande D."/>
            <person name="Halimaa P."/>
            <person name="Tervahauta A.I."/>
            <person name="Aarts M.G."/>
            <person name="Karenlampi S.O."/>
        </authorList>
    </citation>
    <scope>NUCLEOTIDE SEQUENCE</scope>
</reference>
<feature type="compositionally biased region" description="Low complexity" evidence="1">
    <location>
        <begin position="787"/>
        <end position="802"/>
    </location>
</feature>
<sequence length="1073" mass="119812">MDPRTRLDYALFQLTPTRTRCELVIFSGGENEKLASGIFQPFVTHLKSVRDQISRGGYSVTLRPPSVAGAGAHWFTKVTLQRFVRFVTTPEVLERSVTLEKEIEQIEDSIQSNAAAIAGESEGNELGSTWTSQKSTALSKAKGESDGNNEEENSKVGLQRVLENRKAALCKEQAMAYARALVVGFELDYMDDLLSFADTFGASRLREACVNFVDLCKRKNEDRMWVDQITAMQAFPRPELSFMGDSGIILAGEENDTNVKNGNSMDASSQGSFETSQEGRAQMAVPWPTQFPQYMQNFQGHGYPPYMFPGMQGQSPYFPGNMQWPVNMGGDVEASEKSSKKKKKKKKKNKKKKSKQDESTEASDDSSCETESEDGNEKKKPSRKVVIRNINYITSKRNGAKESDSEESEEEEEGFVDGDSIKQQVEDAIGSMEKRHKSTSRRRRKHKSQSEDDDVSNKETKGNDNWDAFQNLLLKDKDSDQEESLRTSSSPLNMESEVVRKRETPVDDSFLAANVNEDWGRESSIKKLDAGENVRLMRRENNYDEEMLNPGRSDESRSYSQAEMSVSDGKLRARDDAEEDWFIRNQAGQETDPSLVKTFVGDHFHLNKSSERDVLTDDSFMIHSRVEGQVEESRLRTDMMDSDVYGITQQENSAPEISRHEPDDLFMVLGREQDVTPTLLPWTPEIDYETNNTLVQETSKLDLETAAKASAGEQASDGKEKKSRGGISKGKDAKSRGSSRPDPASKAKRAPWGSRAAATKTKSEMEEERKKRMEQLLIQRQKRIAEKSSGGSVSSSLTSKKTPAATKTVKSTIKNEKTAEAAQSKAKPVLRSSTIERLAAARTAPKEPQQKPVIKRASKPLGNKTEKPQDKKSSKTGKSDAKSLELSRDPSCEIKETVEDSQSYLPEKKVDEPHATAASSADDFKDIKELHSLPAEETPRGNSGPNEIIADARSNSDHQRVQEQMKIDGQGIVKKTSVCEDKQITMNNCSEDVVEVEVSQAKPASPKKSVTFSETNMEEKYYFSPAVSEIDISTPPATETDHSRKKWSSEETSPKATAKVFRKLLMFGRKNKT</sequence>
<dbReference type="GO" id="GO:0009416">
    <property type="term" value="P:response to light stimulus"/>
    <property type="evidence" value="ECO:0007669"/>
    <property type="project" value="TreeGrafter"/>
</dbReference>
<dbReference type="AlphaFoldDB" id="A0A1J3D2N0"/>
<feature type="compositionally biased region" description="Basic and acidic residues" evidence="1">
    <location>
        <begin position="954"/>
        <end position="966"/>
    </location>
</feature>
<feature type="compositionally biased region" description="Basic residues" evidence="1">
    <location>
        <begin position="434"/>
        <end position="447"/>
    </location>
</feature>
<feature type="compositionally biased region" description="Acidic residues" evidence="1">
    <location>
        <begin position="359"/>
        <end position="374"/>
    </location>
</feature>
<feature type="compositionally biased region" description="Basic and acidic residues" evidence="1">
    <location>
        <begin position="1039"/>
        <end position="1053"/>
    </location>
</feature>
<feature type="region of interest" description="Disordered" evidence="1">
    <location>
        <begin position="705"/>
        <end position="968"/>
    </location>
</feature>
<dbReference type="EMBL" id="GEVI01019154">
    <property type="protein sequence ID" value="JAU13166.1"/>
    <property type="molecule type" value="Transcribed_RNA"/>
</dbReference>
<gene>
    <name evidence="2" type="ORF">GA_TR19854_c5_g1_i1_g.65669</name>
</gene>
<protein>
    <recommendedName>
        <fullName evidence="3">COP1-interacting protein 7</fullName>
    </recommendedName>
</protein>
<evidence type="ECO:0000313" key="2">
    <source>
        <dbReference type="EMBL" id="JAU13166.1"/>
    </source>
</evidence>
<feature type="region of interest" description="Disordered" evidence="1">
    <location>
        <begin position="1030"/>
        <end position="1056"/>
    </location>
</feature>